<dbReference type="RefSeq" id="WP_099862186.1">
    <property type="nucleotide sequence ID" value="NZ_PEOG01000034.1"/>
</dbReference>
<dbReference type="PANTHER" id="PTHR23427">
    <property type="entry name" value="SURFEIT LOCUS PROTEIN"/>
    <property type="match status" value="1"/>
</dbReference>
<reference evidence="7 8" key="1">
    <citation type="submission" date="2017-11" db="EMBL/GenBank/DDBJ databases">
        <title>Draft genome sequence of Mitsuaria sp. HWN-4.</title>
        <authorList>
            <person name="Gundlapally S.R."/>
        </authorList>
    </citation>
    <scope>NUCLEOTIDE SEQUENCE [LARGE SCALE GENOMIC DNA]</scope>
    <source>
        <strain evidence="7 8">HWN-4</strain>
    </source>
</reference>
<proteinExistence type="inferred from homology"/>
<evidence type="ECO:0000256" key="1">
    <source>
        <dbReference type="ARBA" id="ARBA00004370"/>
    </source>
</evidence>
<evidence type="ECO:0000256" key="2">
    <source>
        <dbReference type="ARBA" id="ARBA00007165"/>
    </source>
</evidence>
<sequence length="258" mass="29009">MTPVHPELPRPRRSTAFWALLLGAALLFAAFVALGAWQLQRLAWKEDLIARVDRRLAAEPERAPGADRWDAITKADDEYRKVVLNGTFDHSRETLVGASTELGTGYWVLTPLRTVRGDWVLVNRGFVPPEFKTRASRTASETQGEDRVVGLLRLTEPGGSLLRKNDPAQERWYSRDVEAIARARRIVEGPVAPYFVDAAAADDQTRWPRGGLTVVRFNNHHLQYALTWFAMALMTAGIGVWLWRVERRRALGLDAAAD</sequence>
<protein>
    <recommendedName>
        <fullName evidence="6">SURF1-like protein</fullName>
    </recommendedName>
</protein>
<keyword evidence="4 6" id="KW-1133">Transmembrane helix</keyword>
<keyword evidence="6" id="KW-1003">Cell membrane</keyword>
<evidence type="ECO:0000313" key="8">
    <source>
        <dbReference type="Proteomes" id="UP000231501"/>
    </source>
</evidence>
<accession>A0A2G9CAP7</accession>
<keyword evidence="5 6" id="KW-0472">Membrane</keyword>
<keyword evidence="8" id="KW-1185">Reference proteome</keyword>
<keyword evidence="3 6" id="KW-0812">Transmembrane</keyword>
<feature type="transmembrane region" description="Helical" evidence="6">
    <location>
        <begin position="222"/>
        <end position="243"/>
    </location>
</feature>
<comment type="caution">
    <text evidence="7">The sequence shown here is derived from an EMBL/GenBank/DDBJ whole genome shotgun (WGS) entry which is preliminary data.</text>
</comment>
<comment type="subcellular location">
    <subcellularLocation>
        <location evidence="6">Cell membrane</location>
        <topology evidence="6">Multi-pass membrane protein</topology>
    </subcellularLocation>
    <subcellularLocation>
        <location evidence="1">Membrane</location>
    </subcellularLocation>
</comment>
<dbReference type="Proteomes" id="UP000231501">
    <property type="component" value="Unassembled WGS sequence"/>
</dbReference>
<evidence type="ECO:0000256" key="3">
    <source>
        <dbReference type="ARBA" id="ARBA00022692"/>
    </source>
</evidence>
<dbReference type="PROSITE" id="PS50895">
    <property type="entry name" value="SURF1"/>
    <property type="match status" value="1"/>
</dbReference>
<dbReference type="EMBL" id="PEOG01000034">
    <property type="protein sequence ID" value="PIM52599.1"/>
    <property type="molecule type" value="Genomic_DNA"/>
</dbReference>
<evidence type="ECO:0000256" key="5">
    <source>
        <dbReference type="ARBA" id="ARBA00023136"/>
    </source>
</evidence>
<comment type="caution">
    <text evidence="6">Lacks conserved residue(s) required for the propagation of feature annotation.</text>
</comment>
<evidence type="ECO:0000256" key="4">
    <source>
        <dbReference type="ARBA" id="ARBA00022989"/>
    </source>
</evidence>
<dbReference type="PANTHER" id="PTHR23427:SF2">
    <property type="entry name" value="SURFEIT LOCUS PROTEIN 1"/>
    <property type="match status" value="1"/>
</dbReference>
<dbReference type="InterPro" id="IPR002994">
    <property type="entry name" value="Surf1/Shy1"/>
</dbReference>
<organism evidence="7 8">
    <name type="scientific">Roseateles chitinivorans</name>
    <dbReference type="NCBI Taxonomy" id="2917965"/>
    <lineage>
        <taxon>Bacteria</taxon>
        <taxon>Pseudomonadati</taxon>
        <taxon>Pseudomonadota</taxon>
        <taxon>Betaproteobacteria</taxon>
        <taxon>Burkholderiales</taxon>
        <taxon>Sphaerotilaceae</taxon>
        <taxon>Roseateles</taxon>
    </lineage>
</organism>
<dbReference type="AlphaFoldDB" id="A0A2G9CAP7"/>
<name>A0A2G9CAP7_9BURK</name>
<dbReference type="OrthoDB" id="9807214at2"/>
<dbReference type="CDD" id="cd06662">
    <property type="entry name" value="SURF1"/>
    <property type="match status" value="1"/>
</dbReference>
<gene>
    <name evidence="7" type="ORF">CS062_13675</name>
</gene>
<dbReference type="GO" id="GO:0005886">
    <property type="term" value="C:plasma membrane"/>
    <property type="evidence" value="ECO:0007669"/>
    <property type="project" value="UniProtKB-SubCell"/>
</dbReference>
<comment type="similarity">
    <text evidence="2 6">Belongs to the SURF1 family.</text>
</comment>
<evidence type="ECO:0000256" key="6">
    <source>
        <dbReference type="RuleBase" id="RU363076"/>
    </source>
</evidence>
<evidence type="ECO:0000313" key="7">
    <source>
        <dbReference type="EMBL" id="PIM52599.1"/>
    </source>
</evidence>
<dbReference type="InterPro" id="IPR045214">
    <property type="entry name" value="Surf1/Surf4"/>
</dbReference>
<dbReference type="Pfam" id="PF02104">
    <property type="entry name" value="SURF1"/>
    <property type="match status" value="1"/>
</dbReference>